<dbReference type="InterPro" id="IPR001810">
    <property type="entry name" value="F-box_dom"/>
</dbReference>
<evidence type="ECO:0000313" key="5">
    <source>
        <dbReference type="RefSeq" id="XP_004515708.1"/>
    </source>
</evidence>
<dbReference type="SUPFAM" id="SSF52047">
    <property type="entry name" value="RNI-like"/>
    <property type="match status" value="1"/>
</dbReference>
<dbReference type="eggNOG" id="ENOG502S4YB">
    <property type="taxonomic scope" value="Eukaryota"/>
</dbReference>
<dbReference type="RefSeq" id="XP_004515707.1">
    <property type="nucleotide sequence ID" value="XM_004515650.3"/>
</dbReference>
<accession>A0A1S2Z613</accession>
<reference evidence="4 5" key="1">
    <citation type="submission" date="2023-09" db="UniProtKB">
        <authorList>
            <consortium name="RefSeq"/>
        </authorList>
    </citation>
    <scope>IDENTIFICATION</scope>
    <source>
        <tissue evidence="4 5">Etiolated seedlings</tissue>
    </source>
</reference>
<dbReference type="PaxDb" id="3827-XP_004515706.1"/>
<dbReference type="InterPro" id="IPR050232">
    <property type="entry name" value="FBL13/AtMIF1-like"/>
</dbReference>
<dbReference type="InterPro" id="IPR032675">
    <property type="entry name" value="LRR_dom_sf"/>
</dbReference>
<dbReference type="AlphaFoldDB" id="A0A1S2Z613"/>
<dbReference type="GeneID" id="101505534"/>
<dbReference type="RefSeq" id="XP_004515708.1">
    <property type="nucleotide sequence ID" value="XM_004515651.3"/>
</dbReference>
<proteinExistence type="predicted"/>
<dbReference type="STRING" id="3827.A0A1S2Z613"/>
<feature type="domain" description="F-box/LRR-repeat protein 15/At3g58940/PEG3-like LRR" evidence="2">
    <location>
        <begin position="103"/>
        <end position="242"/>
    </location>
</feature>
<dbReference type="Pfam" id="PF00646">
    <property type="entry name" value="F-box"/>
    <property type="match status" value="1"/>
</dbReference>
<dbReference type="Pfam" id="PF24758">
    <property type="entry name" value="LRR_At5g56370"/>
    <property type="match status" value="1"/>
</dbReference>
<organism evidence="4">
    <name type="scientific">Cicer arietinum</name>
    <name type="common">Chickpea</name>
    <name type="synonym">Garbanzo</name>
    <dbReference type="NCBI Taxonomy" id="3827"/>
    <lineage>
        <taxon>Eukaryota</taxon>
        <taxon>Viridiplantae</taxon>
        <taxon>Streptophyta</taxon>
        <taxon>Embryophyta</taxon>
        <taxon>Tracheophyta</taxon>
        <taxon>Spermatophyta</taxon>
        <taxon>Magnoliopsida</taxon>
        <taxon>eudicotyledons</taxon>
        <taxon>Gunneridae</taxon>
        <taxon>Pentapetalae</taxon>
        <taxon>rosids</taxon>
        <taxon>fabids</taxon>
        <taxon>Fabales</taxon>
        <taxon>Fabaceae</taxon>
        <taxon>Papilionoideae</taxon>
        <taxon>50 kb inversion clade</taxon>
        <taxon>NPAAA clade</taxon>
        <taxon>Hologalegina</taxon>
        <taxon>IRL clade</taxon>
        <taxon>Cicereae</taxon>
        <taxon>Cicer</taxon>
    </lineage>
</organism>
<dbReference type="InterPro" id="IPR053781">
    <property type="entry name" value="F-box_AtFBL13-like"/>
</dbReference>
<evidence type="ECO:0000259" key="2">
    <source>
        <dbReference type="Pfam" id="PF24758"/>
    </source>
</evidence>
<sequence length="365" mass="41792">MKSKRDRTEEEDMLSDLHDSILLRIMKFMNTKEAVQTCVLSSRWKNLWKGLTSFKLNYYTITDYTHFSEFVFWVLSNRDNLTSLHDIDLRQQFCIQPELVNQVLTYAVSHNVQKLKMEIDIIKCGYKINPCIFSCKSLTHLKLSILVAPGMIELPTSIQCPALKCLHLENVTFIGNDNGIVDPFSNCHMLSTLVLEHCYLHCNVECLCISNSKLSSLTIGSTIQAVGYKIVLSTPNLNYINLTGYFIHQVSICYLSFLEQVNVDVKGSEPYFPTYLDMTYSTLISWLQGLANYVKILTLSSSTLQVLLRRTSGSINSRLPCFVRLKSLKLKVKPSNISDEELRRLMNFFLENSPQAEVFIDCLDI</sequence>
<dbReference type="PANTHER" id="PTHR31900">
    <property type="entry name" value="F-BOX/RNI SUPERFAMILY PROTEIN-RELATED"/>
    <property type="match status" value="1"/>
</dbReference>
<gene>
    <name evidence="4 5" type="primary">LOC101505534</name>
</gene>
<feature type="domain" description="F-box" evidence="1">
    <location>
        <begin position="14"/>
        <end position="53"/>
    </location>
</feature>
<dbReference type="OrthoDB" id="1848700at2759"/>
<evidence type="ECO:0000313" key="3">
    <source>
        <dbReference type="Proteomes" id="UP000087171"/>
    </source>
</evidence>
<protein>
    <submittedName>
        <fullName evidence="4 5">F-box/FBD/LRR-repeat protein At1g78760</fullName>
    </submittedName>
</protein>
<dbReference type="PANTHER" id="PTHR31900:SF30">
    <property type="entry name" value="SUPERFAMILY PROTEIN, PUTATIVE-RELATED"/>
    <property type="match status" value="1"/>
</dbReference>
<evidence type="ECO:0000313" key="4">
    <source>
        <dbReference type="RefSeq" id="XP_004515707.1"/>
    </source>
</evidence>
<dbReference type="Gene3D" id="3.80.10.10">
    <property type="entry name" value="Ribonuclease Inhibitor"/>
    <property type="match status" value="1"/>
</dbReference>
<name>A0A1S2Z613_CICAR</name>
<dbReference type="InterPro" id="IPR055411">
    <property type="entry name" value="LRR_FXL15/At3g58940/PEG3-like"/>
</dbReference>
<dbReference type="KEGG" id="cam:101505534"/>
<dbReference type="InterPro" id="IPR036047">
    <property type="entry name" value="F-box-like_dom_sf"/>
</dbReference>
<dbReference type="CDD" id="cd22160">
    <property type="entry name" value="F-box_AtFBL13-like"/>
    <property type="match status" value="1"/>
</dbReference>
<dbReference type="Proteomes" id="UP000087171">
    <property type="component" value="Unplaced"/>
</dbReference>
<dbReference type="SUPFAM" id="SSF81383">
    <property type="entry name" value="F-box domain"/>
    <property type="match status" value="1"/>
</dbReference>
<evidence type="ECO:0000259" key="1">
    <source>
        <dbReference type="Pfam" id="PF00646"/>
    </source>
</evidence>
<keyword evidence="3" id="KW-1185">Reference proteome</keyword>